<proteinExistence type="predicted"/>
<protein>
    <submittedName>
        <fullName evidence="1">Uncharacterized protein</fullName>
    </submittedName>
</protein>
<dbReference type="OrthoDB" id="9849404at2"/>
<dbReference type="EMBL" id="AKWZ02000011">
    <property type="protein sequence ID" value="EPG72799.1"/>
    <property type="molecule type" value="Genomic_DNA"/>
</dbReference>
<keyword evidence="2" id="KW-1185">Reference proteome</keyword>
<evidence type="ECO:0000313" key="2">
    <source>
        <dbReference type="Proteomes" id="UP000014540"/>
    </source>
</evidence>
<dbReference type="AlphaFoldDB" id="S3UWR1"/>
<organism evidence="1 2">
    <name type="scientific">Leptospira fainei serovar Hurstbridge str. BUT 6</name>
    <dbReference type="NCBI Taxonomy" id="1193011"/>
    <lineage>
        <taxon>Bacteria</taxon>
        <taxon>Pseudomonadati</taxon>
        <taxon>Spirochaetota</taxon>
        <taxon>Spirochaetia</taxon>
        <taxon>Leptospirales</taxon>
        <taxon>Leptospiraceae</taxon>
        <taxon>Leptospira</taxon>
    </lineage>
</organism>
<reference evidence="1" key="1">
    <citation type="submission" date="2013-04" db="EMBL/GenBank/DDBJ databases">
        <authorList>
            <person name="Harkins D.M."/>
            <person name="Durkin A.S."/>
            <person name="Selengut J.D."/>
            <person name="Sanka R."/>
            <person name="DePew J."/>
            <person name="Purushe J."/>
            <person name="Ahmed A."/>
            <person name="van der Linden H."/>
            <person name="Goris M.G.A."/>
            <person name="Hartskeerl R.A."/>
            <person name="Vinetz J.M."/>
            <person name="Sutton G.G."/>
            <person name="Nelson W.C."/>
            <person name="Fouts D.E."/>
        </authorList>
    </citation>
    <scope>NUCLEOTIDE SEQUENCE [LARGE SCALE GENOMIC DNA]</scope>
    <source>
        <strain evidence="1">BUT 6</strain>
    </source>
</reference>
<name>S3UWR1_9LEPT</name>
<sequence length="119" mass="14150">MKEREAEAGKKLAIAICILLERSIRYKFEWHESIPDWWNVSEADWSEYYRFEYNEREKLRVCEAFPFRLEALVCFMNYTNELLIDPTDSIIDEIGYEKDKMIRKSENSVAGKAKLLLAS</sequence>
<evidence type="ECO:0000313" key="1">
    <source>
        <dbReference type="EMBL" id="EPG72799.1"/>
    </source>
</evidence>
<accession>S3UWR1</accession>
<gene>
    <name evidence="1" type="ORF">LEP1GSC058_0933</name>
</gene>
<dbReference type="Proteomes" id="UP000014540">
    <property type="component" value="Unassembled WGS sequence"/>
</dbReference>
<comment type="caution">
    <text evidence="1">The sequence shown here is derived from an EMBL/GenBank/DDBJ whole genome shotgun (WGS) entry which is preliminary data.</text>
</comment>
<dbReference type="RefSeq" id="WP_016551363.1">
    <property type="nucleotide sequence ID" value="NZ_AKWZ02000011.1"/>
</dbReference>